<keyword evidence="4 6" id="KW-0175">Coiled coil</keyword>
<dbReference type="PROSITE" id="PS50178">
    <property type="entry name" value="ZF_FYVE"/>
    <property type="match status" value="1"/>
</dbReference>
<dbReference type="Pfam" id="PF02759">
    <property type="entry name" value="RUN"/>
    <property type="match status" value="1"/>
</dbReference>
<dbReference type="PANTHER" id="PTHR45956:SF4">
    <property type="entry name" value="RUN AND FYVE DOMAIN-CONTAINING PROTEIN 1"/>
    <property type="match status" value="1"/>
</dbReference>
<dbReference type="Gene3D" id="3.30.40.10">
    <property type="entry name" value="Zinc/RING finger domain, C3HC4 (zinc finger)"/>
    <property type="match status" value="1"/>
</dbReference>
<dbReference type="FunFam" id="3.30.40.10:FF:000046">
    <property type="entry name" value="RUN and FYVE domain containing 2"/>
    <property type="match status" value="1"/>
</dbReference>
<evidence type="ECO:0000259" key="9">
    <source>
        <dbReference type="PROSITE" id="PS50178"/>
    </source>
</evidence>
<feature type="compositionally biased region" description="Basic and acidic residues" evidence="7">
    <location>
        <begin position="421"/>
        <end position="439"/>
    </location>
</feature>
<evidence type="ECO:0000256" key="4">
    <source>
        <dbReference type="ARBA" id="ARBA00023054"/>
    </source>
</evidence>
<evidence type="ECO:0000256" key="2">
    <source>
        <dbReference type="ARBA" id="ARBA00022771"/>
    </source>
</evidence>
<evidence type="ECO:0000256" key="7">
    <source>
        <dbReference type="SAM" id="MobiDB-lite"/>
    </source>
</evidence>
<dbReference type="GO" id="GO:0015031">
    <property type="term" value="P:protein transport"/>
    <property type="evidence" value="ECO:0007669"/>
    <property type="project" value="TreeGrafter"/>
</dbReference>
<dbReference type="Pfam" id="PF01363">
    <property type="entry name" value="FYVE"/>
    <property type="match status" value="1"/>
</dbReference>
<feature type="chain" id="PRO_5034448950" evidence="8">
    <location>
        <begin position="18"/>
        <end position="567"/>
    </location>
</feature>
<dbReference type="InterPro" id="IPR011011">
    <property type="entry name" value="Znf_FYVE_PHD"/>
</dbReference>
<dbReference type="InterPro" id="IPR037213">
    <property type="entry name" value="Run_dom_sf"/>
</dbReference>
<dbReference type="InterPro" id="IPR013083">
    <property type="entry name" value="Znf_RING/FYVE/PHD"/>
</dbReference>
<dbReference type="InterPro" id="IPR017455">
    <property type="entry name" value="Znf_FYVE-rel"/>
</dbReference>
<dbReference type="GO" id="GO:0008270">
    <property type="term" value="F:zinc ion binding"/>
    <property type="evidence" value="ECO:0007669"/>
    <property type="project" value="UniProtKB-KW"/>
</dbReference>
<feature type="domain" description="FYVE-type" evidence="9">
    <location>
        <begin position="502"/>
        <end position="560"/>
    </location>
</feature>
<reference evidence="11" key="1">
    <citation type="submission" date="2025-08" db="UniProtKB">
        <authorList>
            <consortium name="Ensembl"/>
        </authorList>
    </citation>
    <scope>IDENTIFICATION</scope>
</reference>
<evidence type="ECO:0000256" key="6">
    <source>
        <dbReference type="SAM" id="Coils"/>
    </source>
</evidence>
<dbReference type="Gene3D" id="1.20.5.170">
    <property type="match status" value="1"/>
</dbReference>
<proteinExistence type="predicted"/>
<dbReference type="SMART" id="SM00064">
    <property type="entry name" value="FYVE"/>
    <property type="match status" value="1"/>
</dbReference>
<keyword evidence="2 5" id="KW-0863">Zinc-finger</keyword>
<evidence type="ECO:0000259" key="10">
    <source>
        <dbReference type="PROSITE" id="PS50826"/>
    </source>
</evidence>
<dbReference type="Proteomes" id="UP000694427">
    <property type="component" value="Unplaced"/>
</dbReference>
<evidence type="ECO:0000256" key="8">
    <source>
        <dbReference type="SAM" id="SignalP"/>
    </source>
</evidence>
<dbReference type="CDD" id="cd15758">
    <property type="entry name" value="FYVE_RUFY1"/>
    <property type="match status" value="1"/>
</dbReference>
<evidence type="ECO:0000256" key="3">
    <source>
        <dbReference type="ARBA" id="ARBA00022833"/>
    </source>
</evidence>
<evidence type="ECO:0000256" key="1">
    <source>
        <dbReference type="ARBA" id="ARBA00022723"/>
    </source>
</evidence>
<organism evidence="11 12">
    <name type="scientific">Cyprinus carpio</name>
    <name type="common">Common carp</name>
    <dbReference type="NCBI Taxonomy" id="7962"/>
    <lineage>
        <taxon>Eukaryota</taxon>
        <taxon>Metazoa</taxon>
        <taxon>Chordata</taxon>
        <taxon>Craniata</taxon>
        <taxon>Vertebrata</taxon>
        <taxon>Euteleostomi</taxon>
        <taxon>Actinopterygii</taxon>
        <taxon>Neopterygii</taxon>
        <taxon>Teleostei</taxon>
        <taxon>Ostariophysi</taxon>
        <taxon>Cypriniformes</taxon>
        <taxon>Cyprinidae</taxon>
        <taxon>Cyprininae</taxon>
        <taxon>Cyprinus</taxon>
    </lineage>
</organism>
<dbReference type="InterPro" id="IPR047331">
    <property type="entry name" value="FYVE_RUFY1"/>
</dbReference>
<dbReference type="FunFam" id="1.20.58.900:FF:000001">
    <property type="entry name" value="RUN and FYVE domain containing 2"/>
    <property type="match status" value="1"/>
</dbReference>
<dbReference type="PANTHER" id="PTHR45956">
    <property type="entry name" value="RUN AND FYVE DOMAIN-CONTAINING PROTEIN 2-LIKE PROTEIN"/>
    <property type="match status" value="1"/>
</dbReference>
<sequence>MYLFMFVFMHLCCPAVKDPMVVERSNLLSMMKLSIKVLIQSSLSLGRTLDSEYPPLQQFFVVLEHCLKHGLKVRKTFIGQNKSIWAPLELIEKLCPESADISTSVRDMPGIKTGLGRARAWLHLALMQKKIADYMKELINRRELLGEFYEPGALIMEEEGAVIVGMLVGLNLIDANLCVKGEDLDSQVGVIDFSMYLKDPQATETTQDDSKMTAILDQKHYIEELNRHLSCTVTDLQAKMDSLEKTNSKLIEELTAATDRINALREEQEQLKQENAHILQTSQRKEEVTLQDSQLELETYRQTRQGLDEMYSVVWKQYKEEKRIRQELQKELELQIGLKQEMEVAMKLLEKDTHEKQDTLAALRQQLDQVKNLNLQMFNKAQESDRVAQKKEEDMERLEKKMIQMEAAMKELEAGLESELSTEKEQRQNLQRELHREQDNSGLQMELLDLRQEKKQLQQLCEEQEQALQEMGLHLSQSKLKMEDFKEVNKALKVKRHAWLKDDEATRCKQCQKEFSISRRKHHCRNCGDIYCNSCSSNELALPSYPRPVRVCDICHSLLLQRSSIRS</sequence>
<dbReference type="InterPro" id="IPR047335">
    <property type="entry name" value="RUFY1-3"/>
</dbReference>
<dbReference type="Ensembl" id="ENSCCRT00010053330.1">
    <property type="protein sequence ID" value="ENSCCRP00010048659.1"/>
    <property type="gene ID" value="ENSCCRG00010019343.1"/>
</dbReference>
<reference evidence="11" key="2">
    <citation type="submission" date="2025-09" db="UniProtKB">
        <authorList>
            <consortium name="Ensembl"/>
        </authorList>
    </citation>
    <scope>IDENTIFICATION</scope>
</reference>
<evidence type="ECO:0000256" key="5">
    <source>
        <dbReference type="PROSITE-ProRule" id="PRU00091"/>
    </source>
</evidence>
<dbReference type="SUPFAM" id="SSF57903">
    <property type="entry name" value="FYVE/PHD zinc finger"/>
    <property type="match status" value="1"/>
</dbReference>
<evidence type="ECO:0000313" key="11">
    <source>
        <dbReference type="Ensembl" id="ENSCCRP00010048659.1"/>
    </source>
</evidence>
<feature type="region of interest" description="Disordered" evidence="7">
    <location>
        <begin position="414"/>
        <end position="441"/>
    </location>
</feature>
<feature type="domain" description="RUN" evidence="10">
    <location>
        <begin position="50"/>
        <end position="182"/>
    </location>
</feature>
<dbReference type="SMART" id="SM00593">
    <property type="entry name" value="RUN"/>
    <property type="match status" value="1"/>
</dbReference>
<keyword evidence="12" id="KW-1185">Reference proteome</keyword>
<gene>
    <name evidence="11" type="primary">LOC109102214</name>
</gene>
<keyword evidence="8" id="KW-0732">Signal</keyword>
<name>A0A8C1KKA9_CYPCA</name>
<feature type="coiled-coil region" evidence="6">
    <location>
        <begin position="226"/>
        <end position="310"/>
    </location>
</feature>
<keyword evidence="1" id="KW-0479">Metal-binding</keyword>
<dbReference type="SUPFAM" id="SSF140741">
    <property type="entry name" value="RUN domain-like"/>
    <property type="match status" value="1"/>
</dbReference>
<protein>
    <submittedName>
        <fullName evidence="11">RUN and FYVE domain containing 1</fullName>
    </submittedName>
</protein>
<dbReference type="GO" id="GO:0005737">
    <property type="term" value="C:cytoplasm"/>
    <property type="evidence" value="ECO:0007669"/>
    <property type="project" value="TreeGrafter"/>
</dbReference>
<dbReference type="GO" id="GO:0030100">
    <property type="term" value="P:regulation of endocytosis"/>
    <property type="evidence" value="ECO:0007669"/>
    <property type="project" value="TreeGrafter"/>
</dbReference>
<evidence type="ECO:0000313" key="12">
    <source>
        <dbReference type="Proteomes" id="UP000694427"/>
    </source>
</evidence>
<keyword evidence="3" id="KW-0862">Zinc</keyword>
<dbReference type="InterPro" id="IPR004012">
    <property type="entry name" value="Run_dom"/>
</dbReference>
<dbReference type="Gene3D" id="1.20.58.900">
    <property type="match status" value="1"/>
</dbReference>
<feature type="signal peptide" evidence="8">
    <location>
        <begin position="1"/>
        <end position="17"/>
    </location>
</feature>
<dbReference type="PROSITE" id="PS50826">
    <property type="entry name" value="RUN"/>
    <property type="match status" value="1"/>
</dbReference>
<dbReference type="AlphaFoldDB" id="A0A8C1KKA9"/>
<dbReference type="InterPro" id="IPR000306">
    <property type="entry name" value="Znf_FYVE"/>
</dbReference>
<accession>A0A8C1KKA9</accession>